<evidence type="ECO:0000256" key="8">
    <source>
        <dbReference type="SAM" id="MobiDB-lite"/>
    </source>
</evidence>
<keyword evidence="3" id="KW-0808">Transferase</keyword>
<evidence type="ECO:0000256" key="9">
    <source>
        <dbReference type="SAM" id="Phobius"/>
    </source>
</evidence>
<dbReference type="InterPro" id="IPR026841">
    <property type="entry name" value="Aur1/Ipt1"/>
</dbReference>
<feature type="transmembrane region" description="Helical" evidence="9">
    <location>
        <begin position="477"/>
        <end position="496"/>
    </location>
</feature>
<keyword evidence="2" id="KW-1003">Cell membrane</keyword>
<keyword evidence="6 9" id="KW-0472">Membrane</keyword>
<dbReference type="EMBL" id="RBAL01000001">
    <property type="protein sequence ID" value="RKN47207.1"/>
    <property type="molecule type" value="Genomic_DNA"/>
</dbReference>
<evidence type="ECO:0000313" key="12">
    <source>
        <dbReference type="Proteomes" id="UP000272474"/>
    </source>
</evidence>
<accession>A0A3A9ZIT7</accession>
<feature type="transmembrane region" description="Helical" evidence="9">
    <location>
        <begin position="181"/>
        <end position="206"/>
    </location>
</feature>
<evidence type="ECO:0000256" key="7">
    <source>
        <dbReference type="ARBA" id="ARBA00024033"/>
    </source>
</evidence>
<keyword evidence="12" id="KW-1185">Reference proteome</keyword>
<dbReference type="GO" id="GO:0005886">
    <property type="term" value="C:plasma membrane"/>
    <property type="evidence" value="ECO:0007669"/>
    <property type="project" value="UniProtKB-SubCell"/>
</dbReference>
<feature type="transmembrane region" description="Helical" evidence="9">
    <location>
        <begin position="213"/>
        <end position="231"/>
    </location>
</feature>
<dbReference type="InterPro" id="IPR052185">
    <property type="entry name" value="IPC_Synthase-Related"/>
</dbReference>
<dbReference type="CDD" id="cd03386">
    <property type="entry name" value="PAP2_Aur1_like"/>
    <property type="match status" value="1"/>
</dbReference>
<organism evidence="11 12">
    <name type="scientific">Streptomyces hoynatensis</name>
    <dbReference type="NCBI Taxonomy" id="1141874"/>
    <lineage>
        <taxon>Bacteria</taxon>
        <taxon>Bacillati</taxon>
        <taxon>Actinomycetota</taxon>
        <taxon>Actinomycetes</taxon>
        <taxon>Kitasatosporales</taxon>
        <taxon>Streptomycetaceae</taxon>
        <taxon>Streptomyces</taxon>
    </lineage>
</organism>
<evidence type="ECO:0000256" key="1">
    <source>
        <dbReference type="ARBA" id="ARBA00004651"/>
    </source>
</evidence>
<evidence type="ECO:0000256" key="6">
    <source>
        <dbReference type="ARBA" id="ARBA00023136"/>
    </source>
</evidence>
<feature type="transmembrane region" description="Helical" evidence="9">
    <location>
        <begin position="128"/>
        <end position="147"/>
    </location>
</feature>
<name>A0A3A9ZIT7_9ACTN</name>
<sequence length="665" mass="69613">MLGAAALWVIAAFLVVRAAVAALRRPAEELDGPLPGWAGTGGGSLYAGEGDDRFAGTPLDGLLVRHLGGGSAVDSHAVWTCFLLLLLAAAAVLATRAAPGRRPWHGPFAVCLLTLSLPVRELLGRGQLALVLPALLALGGWLLATAGPNPRPVTGRSGALPGAFENFARGGWGAHAEGRRLAGGALLGLAAAAQPVLLLLAVPLWAAGRRRGALAAGVAFGCATAVGWLALPGDSVTYWLRNAAGAGLAAAPGEAGSQSLHSALLRQGLHGPGERVLCLALALAVCAVALRRAARYCRDGQPLPAAAVAGCATLALAPAAWPHEQLWLLLAAQGRWGRRTADRPVWPVFVALVAVVEGAELLPKLDWLAVFGENLPLIAALLAACAVPFLPRSDPRWAAPEAAGPAGRPNLLLELVLIRAGYAAYSWIRSYAKGDRHTAERHGHQVLDVQEFLHVDIEHWLNHTVAKSAALADAMDFYYATFHFVVPLSLLGWLLVRHPADYRQARAWLGCTTLFGLVGFWLYPLAPPRLMPGLGFIDTANGPQDLNDPRFGALTGITNPYAAMPSLHVGWALWCALTLWRVAPYAWLRLAGFAYPVLTAAVVMGTANHYLLDAVGGVAVVAAGYAVTRAVTRLLQAPRPAGPPGPPGPPAEPVRPTGQPVPQRG</sequence>
<proteinExistence type="inferred from homology"/>
<dbReference type="AlphaFoldDB" id="A0A3A9ZIT7"/>
<keyword evidence="4 9" id="KW-0812">Transmembrane</keyword>
<gene>
    <name evidence="11" type="ORF">D7294_03310</name>
</gene>
<dbReference type="Pfam" id="PF09594">
    <property type="entry name" value="GT87"/>
    <property type="match status" value="1"/>
</dbReference>
<evidence type="ECO:0000256" key="2">
    <source>
        <dbReference type="ARBA" id="ARBA00022475"/>
    </source>
</evidence>
<feature type="domain" description="Inositolphosphotransferase Aur1/Ipt1" evidence="10">
    <location>
        <begin position="445"/>
        <end position="626"/>
    </location>
</feature>
<evidence type="ECO:0000256" key="5">
    <source>
        <dbReference type="ARBA" id="ARBA00022989"/>
    </source>
</evidence>
<evidence type="ECO:0000259" key="10">
    <source>
        <dbReference type="Pfam" id="PF14378"/>
    </source>
</evidence>
<reference evidence="11 12" key="1">
    <citation type="journal article" date="2014" name="Int. J. Syst. Evol. Microbiol.">
        <title>Streptomyces hoynatensis sp. nov., isolated from deep marine sediment.</title>
        <authorList>
            <person name="Veyisoglu A."/>
            <person name="Sahin N."/>
        </authorList>
    </citation>
    <scope>NUCLEOTIDE SEQUENCE [LARGE SCALE GENOMIC DNA]</scope>
    <source>
        <strain evidence="11 12">KCTC 29097</strain>
    </source>
</reference>
<protein>
    <submittedName>
        <fullName evidence="11">Phosphatase PAP2 family protein</fullName>
    </submittedName>
</protein>
<dbReference type="Pfam" id="PF14378">
    <property type="entry name" value="PAP2_3"/>
    <property type="match status" value="1"/>
</dbReference>
<evidence type="ECO:0000313" key="11">
    <source>
        <dbReference type="EMBL" id="RKN47207.1"/>
    </source>
</evidence>
<dbReference type="InterPro" id="IPR018584">
    <property type="entry name" value="GT87"/>
</dbReference>
<comment type="similarity">
    <text evidence="7">Belongs to the glycosyltransferase 87 family.</text>
</comment>
<keyword evidence="5 9" id="KW-1133">Transmembrane helix</keyword>
<feature type="transmembrane region" description="Helical" evidence="9">
    <location>
        <begin position="587"/>
        <end position="604"/>
    </location>
</feature>
<feature type="transmembrane region" description="Helical" evidence="9">
    <location>
        <begin position="272"/>
        <end position="290"/>
    </location>
</feature>
<comment type="caution">
    <text evidence="11">The sequence shown here is derived from an EMBL/GenBank/DDBJ whole genome shotgun (WGS) entry which is preliminary data.</text>
</comment>
<feature type="transmembrane region" description="Helical" evidence="9">
    <location>
        <begin position="561"/>
        <end position="580"/>
    </location>
</feature>
<comment type="subcellular location">
    <subcellularLocation>
        <location evidence="1">Cell membrane</location>
        <topology evidence="1">Multi-pass membrane protein</topology>
    </subcellularLocation>
</comment>
<evidence type="ECO:0000256" key="3">
    <source>
        <dbReference type="ARBA" id="ARBA00022679"/>
    </source>
</evidence>
<dbReference type="PANTHER" id="PTHR31310:SF7">
    <property type="entry name" value="PA-PHOSPHATASE RELATED-FAMILY PROTEIN DDB_G0268928"/>
    <property type="match status" value="1"/>
</dbReference>
<feature type="compositionally biased region" description="Pro residues" evidence="8">
    <location>
        <begin position="640"/>
        <end position="653"/>
    </location>
</feature>
<dbReference type="PANTHER" id="PTHR31310">
    <property type="match status" value="1"/>
</dbReference>
<feature type="region of interest" description="Disordered" evidence="8">
    <location>
        <begin position="637"/>
        <end position="665"/>
    </location>
</feature>
<feature type="transmembrane region" description="Helical" evidence="9">
    <location>
        <begin position="508"/>
        <end position="526"/>
    </location>
</feature>
<feature type="transmembrane region" description="Helical" evidence="9">
    <location>
        <begin position="77"/>
        <end position="95"/>
    </location>
</feature>
<feature type="transmembrane region" description="Helical" evidence="9">
    <location>
        <begin position="367"/>
        <end position="390"/>
    </location>
</feature>
<dbReference type="Proteomes" id="UP000272474">
    <property type="component" value="Unassembled WGS sequence"/>
</dbReference>
<evidence type="ECO:0000256" key="4">
    <source>
        <dbReference type="ARBA" id="ARBA00022692"/>
    </source>
</evidence>
<dbReference type="GO" id="GO:0016758">
    <property type="term" value="F:hexosyltransferase activity"/>
    <property type="evidence" value="ECO:0007669"/>
    <property type="project" value="InterPro"/>
</dbReference>